<proteinExistence type="predicted"/>
<reference evidence="1 2" key="1">
    <citation type="submission" date="2021-01" db="EMBL/GenBank/DDBJ databases">
        <title>Chromosome-level genome assembly of a human fungal pathogen reveals clustering of transcriptionally co-regulated genes.</title>
        <authorList>
            <person name="Voorhies M."/>
            <person name="Cohen S."/>
            <person name="Shea T.P."/>
            <person name="Petrus S."/>
            <person name="Munoz J.F."/>
            <person name="Poplawski S."/>
            <person name="Goldman W.E."/>
            <person name="Michael T."/>
            <person name="Cuomo C.A."/>
            <person name="Sil A."/>
            <person name="Beyhan S."/>
        </authorList>
    </citation>
    <scope>NUCLEOTIDE SEQUENCE [LARGE SCALE GENOMIC DNA]</scope>
    <source>
        <strain evidence="1 2">G184AR</strain>
    </source>
</reference>
<dbReference type="AlphaFoldDB" id="A0A8H8CT34"/>
<dbReference type="Proteomes" id="UP000670092">
    <property type="component" value="Unassembled WGS sequence"/>
</dbReference>
<evidence type="ECO:0000313" key="1">
    <source>
        <dbReference type="EMBL" id="KAG5288905.1"/>
    </source>
</evidence>
<evidence type="ECO:0000313" key="2">
    <source>
        <dbReference type="Proteomes" id="UP000670092"/>
    </source>
</evidence>
<name>A0A8H8CT34_AJECA</name>
<dbReference type="VEuPathDB" id="FungiDB:I7I52_12547"/>
<accession>A0A8H8CT34</accession>
<dbReference type="OrthoDB" id="1937912at2759"/>
<dbReference type="EMBL" id="JAEVHI010000006">
    <property type="protein sequence ID" value="KAG5288905.1"/>
    <property type="molecule type" value="Genomic_DNA"/>
</dbReference>
<sequence>MLLLLSQSPSKAGNLRRGSYPRFIQQQTCCDSKTPRNKTHSPIDHVYIYIYIYINLQIRDKVLRRRIGIALQPLFHGRQIHRRYNDIVVVGDLVSVDRVEEGPGLFVVLDLVQETPELVEVAPVAGLPR</sequence>
<organism evidence="1 2">
    <name type="scientific">Ajellomyces capsulatus</name>
    <name type="common">Darling's disease fungus</name>
    <name type="synonym">Histoplasma capsulatum</name>
    <dbReference type="NCBI Taxonomy" id="5037"/>
    <lineage>
        <taxon>Eukaryota</taxon>
        <taxon>Fungi</taxon>
        <taxon>Dikarya</taxon>
        <taxon>Ascomycota</taxon>
        <taxon>Pezizomycotina</taxon>
        <taxon>Eurotiomycetes</taxon>
        <taxon>Eurotiomycetidae</taxon>
        <taxon>Onygenales</taxon>
        <taxon>Ajellomycetaceae</taxon>
        <taxon>Histoplasma</taxon>
    </lineage>
</organism>
<gene>
    <name evidence="1" type="ORF">I7I52_12547</name>
</gene>
<protein>
    <submittedName>
        <fullName evidence="1">Uncharacterized protein</fullName>
    </submittedName>
</protein>
<comment type="caution">
    <text evidence="1">The sequence shown here is derived from an EMBL/GenBank/DDBJ whole genome shotgun (WGS) entry which is preliminary data.</text>
</comment>